<evidence type="ECO:0000313" key="1">
    <source>
        <dbReference type="EMBL" id="MFK4272253.1"/>
    </source>
</evidence>
<dbReference type="EMBL" id="JBJDQH010000024">
    <property type="protein sequence ID" value="MFK4272253.1"/>
    <property type="molecule type" value="Genomic_DNA"/>
</dbReference>
<dbReference type="Proteomes" id="UP001620295">
    <property type="component" value="Unassembled WGS sequence"/>
</dbReference>
<keyword evidence="2" id="KW-1185">Reference proteome</keyword>
<organism evidence="1 2">
    <name type="scientific">Streptomyces milbemycinicus</name>
    <dbReference type="NCBI Taxonomy" id="476552"/>
    <lineage>
        <taxon>Bacteria</taxon>
        <taxon>Bacillati</taxon>
        <taxon>Actinomycetota</taxon>
        <taxon>Actinomycetes</taxon>
        <taxon>Kitasatosporales</taxon>
        <taxon>Streptomycetaceae</taxon>
        <taxon>Streptomyces</taxon>
    </lineage>
</organism>
<protein>
    <submittedName>
        <fullName evidence="1">Uncharacterized protein</fullName>
    </submittedName>
</protein>
<evidence type="ECO:0000313" key="2">
    <source>
        <dbReference type="Proteomes" id="UP001620295"/>
    </source>
</evidence>
<name>A0ABW8M251_9ACTN</name>
<dbReference type="InterPro" id="IPR036291">
    <property type="entry name" value="NAD(P)-bd_dom_sf"/>
</dbReference>
<reference evidence="1 2" key="1">
    <citation type="submission" date="2024-11" db="EMBL/GenBank/DDBJ databases">
        <title>The Natural Products Discovery Center: Release of the First 8490 Sequenced Strains for Exploring Actinobacteria Biosynthetic Diversity.</title>
        <authorList>
            <person name="Kalkreuter E."/>
            <person name="Kautsar S.A."/>
            <person name="Yang D."/>
            <person name="Bader C.D."/>
            <person name="Teijaro C.N."/>
            <person name="Fluegel L."/>
            <person name="Davis C.M."/>
            <person name="Simpson J.R."/>
            <person name="Lauterbach L."/>
            <person name="Steele A.D."/>
            <person name="Gui C."/>
            <person name="Meng S."/>
            <person name="Li G."/>
            <person name="Viehrig K."/>
            <person name="Ye F."/>
            <person name="Su P."/>
            <person name="Kiefer A.F."/>
            <person name="Nichols A."/>
            <person name="Cepeda A.J."/>
            <person name="Yan W."/>
            <person name="Fan B."/>
            <person name="Jiang Y."/>
            <person name="Adhikari A."/>
            <person name="Zheng C.-J."/>
            <person name="Schuster L."/>
            <person name="Cowan T.M."/>
            <person name="Smanski M.J."/>
            <person name="Chevrette M.G."/>
            <person name="De Carvalho L.P.S."/>
            <person name="Shen B."/>
        </authorList>
    </citation>
    <scope>NUCLEOTIDE SEQUENCE [LARGE SCALE GENOMIC DNA]</scope>
    <source>
        <strain evidence="1 2">NPDC020863</strain>
    </source>
</reference>
<proteinExistence type="predicted"/>
<accession>A0ABW8M251</accession>
<comment type="caution">
    <text evidence="1">The sequence shown here is derived from an EMBL/GenBank/DDBJ whole genome shotgun (WGS) entry which is preliminary data.</text>
</comment>
<sequence>MGRHLAAQLVTRGAKVYATARRPESINIYGVEVLPLDITDPDAIADAAPSPRPWRGTAEAPS</sequence>
<dbReference type="RefSeq" id="WP_358646238.1">
    <property type="nucleotide sequence ID" value="NZ_JBFACG010000033.1"/>
</dbReference>
<dbReference type="Gene3D" id="3.40.50.720">
    <property type="entry name" value="NAD(P)-binding Rossmann-like Domain"/>
    <property type="match status" value="1"/>
</dbReference>
<gene>
    <name evidence="1" type="ORF">ACI2L5_46340</name>
</gene>
<dbReference type="SUPFAM" id="SSF51735">
    <property type="entry name" value="NAD(P)-binding Rossmann-fold domains"/>
    <property type="match status" value="1"/>
</dbReference>